<accession>A0A837DF28</accession>
<keyword evidence="9 12" id="KW-0472">Membrane</keyword>
<dbReference type="InterPro" id="IPR033732">
    <property type="entry name" value="ATP_synth_F1_a_nt-bd_dom"/>
</dbReference>
<evidence type="ECO:0000256" key="8">
    <source>
        <dbReference type="ARBA" id="ARBA00023065"/>
    </source>
</evidence>
<evidence type="ECO:0000256" key="6">
    <source>
        <dbReference type="ARBA" id="ARBA00022840"/>
    </source>
</evidence>
<evidence type="ECO:0000256" key="5">
    <source>
        <dbReference type="ARBA" id="ARBA00022741"/>
    </source>
</evidence>
<protein>
    <recommendedName>
        <fullName evidence="12">ATP synthase subunit alpha</fullName>
        <ecNumber evidence="12">7.1.2.2</ecNumber>
    </recommendedName>
    <alternativeName>
        <fullName evidence="12">ATP synthase F1 sector subunit alpha</fullName>
    </alternativeName>
    <alternativeName>
        <fullName evidence="12">F-ATPase subunit alpha</fullName>
    </alternativeName>
</protein>
<dbReference type="GO" id="GO:0045259">
    <property type="term" value="C:proton-transporting ATP synthase complex"/>
    <property type="evidence" value="ECO:0007669"/>
    <property type="project" value="UniProtKB-KW"/>
</dbReference>
<dbReference type="InterPro" id="IPR000793">
    <property type="entry name" value="ATP_synth_asu_C"/>
</dbReference>
<organism evidence="17 18">
    <name type="scientific">Saccharomonospora viridis</name>
    <dbReference type="NCBI Taxonomy" id="1852"/>
    <lineage>
        <taxon>Bacteria</taxon>
        <taxon>Bacillati</taxon>
        <taxon>Actinomycetota</taxon>
        <taxon>Actinomycetes</taxon>
        <taxon>Pseudonocardiales</taxon>
        <taxon>Pseudonocardiaceae</taxon>
        <taxon>Saccharomonospora</taxon>
    </lineage>
</organism>
<comment type="caution">
    <text evidence="17">The sequence shown here is derived from an EMBL/GenBank/DDBJ whole genome shotgun (WGS) entry which is preliminary data.</text>
</comment>
<gene>
    <name evidence="12" type="primary">atpA</name>
    <name evidence="17" type="ORF">MINT15_02030</name>
</gene>
<evidence type="ECO:0000256" key="4">
    <source>
        <dbReference type="ARBA" id="ARBA00022475"/>
    </source>
</evidence>
<dbReference type="Proteomes" id="UP000030848">
    <property type="component" value="Unassembled WGS sequence"/>
</dbReference>
<evidence type="ECO:0000259" key="15">
    <source>
        <dbReference type="Pfam" id="PF00306"/>
    </source>
</evidence>
<keyword evidence="5 12" id="KW-0547">Nucleotide-binding</keyword>
<keyword evidence="10 12" id="KW-0139">CF(1)</keyword>
<dbReference type="OMA" id="INQRDNW"/>
<dbReference type="AlphaFoldDB" id="A0A837DF28"/>
<dbReference type="FunFam" id="3.40.50.300:FF:000002">
    <property type="entry name" value="ATP synthase subunit alpha"/>
    <property type="match status" value="1"/>
</dbReference>
<dbReference type="NCBIfam" id="NF009884">
    <property type="entry name" value="PRK13343.1"/>
    <property type="match status" value="1"/>
</dbReference>
<name>A0A837DF28_9PSEU</name>
<feature type="domain" description="ATPase F1/V1/A1 complex alpha/beta subunit nucleotide-binding" evidence="14">
    <location>
        <begin position="152"/>
        <end position="375"/>
    </location>
</feature>
<feature type="domain" description="ATPase F1/V1/A1 complex alpha/beta subunit N-terminal" evidence="16">
    <location>
        <begin position="29"/>
        <end position="95"/>
    </location>
</feature>
<keyword evidence="4 12" id="KW-1003">Cell membrane</keyword>
<evidence type="ECO:0000256" key="2">
    <source>
        <dbReference type="ARBA" id="ARBA00008936"/>
    </source>
</evidence>
<keyword evidence="6 12" id="KW-0067">ATP-binding</keyword>
<evidence type="ECO:0000259" key="14">
    <source>
        <dbReference type="Pfam" id="PF00006"/>
    </source>
</evidence>
<reference evidence="17 18" key="1">
    <citation type="submission" date="2014-10" db="EMBL/GenBank/DDBJ databases">
        <title>Genome sequence of Micropolyspora internatus JCM3315.</title>
        <authorList>
            <person name="Shin S.-K."/>
            <person name="Yi H."/>
        </authorList>
    </citation>
    <scope>NUCLEOTIDE SEQUENCE [LARGE SCALE GENOMIC DNA]</scope>
    <source>
        <strain evidence="17 18">JCM 3315</strain>
    </source>
</reference>
<dbReference type="SUPFAM" id="SSF52540">
    <property type="entry name" value="P-loop containing nucleoside triphosphate hydrolases"/>
    <property type="match status" value="1"/>
</dbReference>
<keyword evidence="17" id="KW-0378">Hydrolase</keyword>
<evidence type="ECO:0000313" key="17">
    <source>
        <dbReference type="EMBL" id="KHF45902.1"/>
    </source>
</evidence>
<evidence type="ECO:0000256" key="3">
    <source>
        <dbReference type="ARBA" id="ARBA00022448"/>
    </source>
</evidence>
<dbReference type="RefSeq" id="WP_015787247.1">
    <property type="nucleotide sequence ID" value="NZ_CALJZO010000045.1"/>
</dbReference>
<comment type="function">
    <text evidence="12">Produces ATP from ADP in the presence of a proton gradient across the membrane. The alpha chain is a regulatory subunit.</text>
</comment>
<dbReference type="NCBIfam" id="TIGR00962">
    <property type="entry name" value="atpA"/>
    <property type="match status" value="1"/>
</dbReference>
<evidence type="ECO:0000259" key="16">
    <source>
        <dbReference type="Pfam" id="PF02874"/>
    </source>
</evidence>
<dbReference type="Pfam" id="PF00006">
    <property type="entry name" value="ATP-synt_ab"/>
    <property type="match status" value="1"/>
</dbReference>
<dbReference type="CDD" id="cd18113">
    <property type="entry name" value="ATP-synt_F1_alpha_C"/>
    <property type="match status" value="1"/>
</dbReference>
<evidence type="ECO:0000256" key="7">
    <source>
        <dbReference type="ARBA" id="ARBA00022967"/>
    </source>
</evidence>
<dbReference type="Gene3D" id="3.40.50.300">
    <property type="entry name" value="P-loop containing nucleotide triphosphate hydrolases"/>
    <property type="match status" value="1"/>
</dbReference>
<dbReference type="GO" id="GO:0005524">
    <property type="term" value="F:ATP binding"/>
    <property type="evidence" value="ECO:0007669"/>
    <property type="project" value="UniProtKB-UniRule"/>
</dbReference>
<dbReference type="OrthoDB" id="9803053at2"/>
<dbReference type="GO" id="GO:0046933">
    <property type="term" value="F:proton-transporting ATP synthase activity, rotational mechanism"/>
    <property type="evidence" value="ECO:0007669"/>
    <property type="project" value="UniProtKB-UniRule"/>
</dbReference>
<keyword evidence="3 12" id="KW-0813">Transport</keyword>
<dbReference type="CDD" id="cd01132">
    <property type="entry name" value="F1-ATPase_alpha_CD"/>
    <property type="match status" value="1"/>
</dbReference>
<dbReference type="GO" id="GO:0043531">
    <property type="term" value="F:ADP binding"/>
    <property type="evidence" value="ECO:0007669"/>
    <property type="project" value="TreeGrafter"/>
</dbReference>
<keyword evidence="11 12" id="KW-0066">ATP synthesis</keyword>
<evidence type="ECO:0000256" key="13">
    <source>
        <dbReference type="SAM" id="MobiDB-lite"/>
    </source>
</evidence>
<dbReference type="Pfam" id="PF00306">
    <property type="entry name" value="ATP-synt_ab_C"/>
    <property type="match status" value="1"/>
</dbReference>
<dbReference type="Gene3D" id="2.40.30.20">
    <property type="match status" value="1"/>
</dbReference>
<dbReference type="GO" id="GO:0005886">
    <property type="term" value="C:plasma membrane"/>
    <property type="evidence" value="ECO:0007669"/>
    <property type="project" value="UniProtKB-SubCell"/>
</dbReference>
<dbReference type="InterPro" id="IPR038376">
    <property type="entry name" value="ATP_synth_asu_C_sf"/>
</dbReference>
<dbReference type="InterPro" id="IPR000194">
    <property type="entry name" value="ATPase_F1/V1/A1_a/bsu_nucl-bd"/>
</dbReference>
<dbReference type="CDD" id="cd18116">
    <property type="entry name" value="ATP-synt_F1_alpha_N"/>
    <property type="match status" value="1"/>
</dbReference>
<dbReference type="InterPro" id="IPR036121">
    <property type="entry name" value="ATPase_F1/V1/A1_a/bsu_N_sf"/>
</dbReference>
<feature type="region of interest" description="Disordered" evidence="13">
    <location>
        <begin position="510"/>
        <end position="548"/>
    </location>
</feature>
<dbReference type="EMBL" id="JRZE01000001">
    <property type="protein sequence ID" value="KHF45902.1"/>
    <property type="molecule type" value="Genomic_DNA"/>
</dbReference>
<dbReference type="PANTHER" id="PTHR48082">
    <property type="entry name" value="ATP SYNTHASE SUBUNIT ALPHA, MITOCHONDRIAL"/>
    <property type="match status" value="1"/>
</dbReference>
<proteinExistence type="inferred from homology"/>
<evidence type="ECO:0000256" key="9">
    <source>
        <dbReference type="ARBA" id="ARBA00023136"/>
    </source>
</evidence>
<feature type="site" description="Required for activity" evidence="12">
    <location>
        <position position="373"/>
    </location>
</feature>
<evidence type="ECO:0000256" key="11">
    <source>
        <dbReference type="ARBA" id="ARBA00023310"/>
    </source>
</evidence>
<dbReference type="SUPFAM" id="SSF47917">
    <property type="entry name" value="C-terminal domain of alpha and beta subunits of F1 ATP synthase"/>
    <property type="match status" value="1"/>
</dbReference>
<comment type="catalytic activity">
    <reaction evidence="12">
        <text>ATP + H2O + 4 H(+)(in) = ADP + phosphate + 5 H(+)(out)</text>
        <dbReference type="Rhea" id="RHEA:57720"/>
        <dbReference type="ChEBI" id="CHEBI:15377"/>
        <dbReference type="ChEBI" id="CHEBI:15378"/>
        <dbReference type="ChEBI" id="CHEBI:30616"/>
        <dbReference type="ChEBI" id="CHEBI:43474"/>
        <dbReference type="ChEBI" id="CHEBI:456216"/>
        <dbReference type="EC" id="7.1.2.2"/>
    </reaction>
</comment>
<dbReference type="FunFam" id="1.20.150.20:FF:000001">
    <property type="entry name" value="ATP synthase subunit alpha"/>
    <property type="match status" value="1"/>
</dbReference>
<dbReference type="GO" id="GO:0016787">
    <property type="term" value="F:hydrolase activity"/>
    <property type="evidence" value="ECO:0007669"/>
    <property type="project" value="UniProtKB-KW"/>
</dbReference>
<dbReference type="SUPFAM" id="SSF50615">
    <property type="entry name" value="N-terminal domain of alpha and beta subunits of F1 ATP synthase"/>
    <property type="match status" value="1"/>
</dbReference>
<dbReference type="PROSITE" id="PS00152">
    <property type="entry name" value="ATPASE_ALPHA_BETA"/>
    <property type="match status" value="1"/>
</dbReference>
<dbReference type="InterPro" id="IPR004100">
    <property type="entry name" value="ATPase_F1/V1/A1_a/bsu_N"/>
</dbReference>
<dbReference type="InterPro" id="IPR005294">
    <property type="entry name" value="ATP_synth_F1_asu"/>
</dbReference>
<feature type="domain" description="ATP synthase alpha subunit C-terminal" evidence="15">
    <location>
        <begin position="382"/>
        <end position="507"/>
    </location>
</feature>
<keyword evidence="7 12" id="KW-1278">Translocase</keyword>
<evidence type="ECO:0000256" key="10">
    <source>
        <dbReference type="ARBA" id="ARBA00023196"/>
    </source>
</evidence>
<dbReference type="InterPro" id="IPR023366">
    <property type="entry name" value="ATP_synth_asu-like_sf"/>
</dbReference>
<feature type="binding site" evidence="12">
    <location>
        <begin position="172"/>
        <end position="179"/>
    </location>
    <ligand>
        <name>ATP</name>
        <dbReference type="ChEBI" id="CHEBI:30616"/>
    </ligand>
</feature>
<dbReference type="PANTHER" id="PTHR48082:SF2">
    <property type="entry name" value="ATP SYNTHASE SUBUNIT ALPHA, MITOCHONDRIAL"/>
    <property type="match status" value="1"/>
</dbReference>
<evidence type="ECO:0000256" key="12">
    <source>
        <dbReference type="HAMAP-Rule" id="MF_01346"/>
    </source>
</evidence>
<dbReference type="InterPro" id="IPR020003">
    <property type="entry name" value="ATPase_a/bsu_AS"/>
</dbReference>
<dbReference type="InterPro" id="IPR027417">
    <property type="entry name" value="P-loop_NTPase"/>
</dbReference>
<keyword evidence="8 12" id="KW-0406">Ion transport</keyword>
<evidence type="ECO:0000256" key="1">
    <source>
        <dbReference type="ARBA" id="ARBA00004370"/>
    </source>
</evidence>
<keyword evidence="12" id="KW-0375">Hydrogen ion transport</keyword>
<comment type="similarity">
    <text evidence="2 12">Belongs to the ATPase alpha/beta chains family.</text>
</comment>
<dbReference type="Pfam" id="PF02874">
    <property type="entry name" value="ATP-synt_ab_N"/>
    <property type="match status" value="1"/>
</dbReference>
<sequence length="548" mass="59465">MAELTISSDEIANAIENYVSSYSPDVSREEVGVVVDTGDGVAHVEGLPGTMANELLEFPGGVLGVAQNLEPRQIGVVILGDFESIEEGQEVKRTGQILSIPVGDNFLGRVIDPLGKPLDGLGDIEATERRALELQAASVVERQPVSEPLQTGITAIDAMTPIGRGQRQLIIGDRKTGKTAVCIDTIINQKANWETGDPKKQVRCIYVAIGQKGSTIASVRKSLEDAGAMEYTTIVAAPASDSAGFKWLAPYSGSALGQHWMYQGKHVLIVFDDLTKQAEAYRAISLLLRRPPGREAFPGDVFYLHSRLLERCAKLSDELGGGSLTGLPVIETKANDISAYIPTNVISITDGQCFFQSDLFNSGQRPAVDVTTSVSRVGGDAQIKAMKKVSGSLRIDLSQYEELKAFAAFASDLDAASKAQLDRGARLYELLKQPQYSPIPVEQQVITVFLGTNGHFDDVPIEDTARFNSELLETIRHRHDDILAEIRDTGQWTDELAERVVEVTKEFKKGFTTSEGKPLVGEESVDPMDADKVGQESVKVHRPATVKK</sequence>
<dbReference type="EC" id="7.1.2.2" evidence="12"/>
<comment type="subcellular location">
    <subcellularLocation>
        <location evidence="12">Cell membrane</location>
        <topology evidence="12">Peripheral membrane protein</topology>
    </subcellularLocation>
    <subcellularLocation>
        <location evidence="1">Membrane</location>
    </subcellularLocation>
</comment>
<evidence type="ECO:0000313" key="18">
    <source>
        <dbReference type="Proteomes" id="UP000030848"/>
    </source>
</evidence>
<dbReference type="HAMAP" id="MF_01346">
    <property type="entry name" value="ATP_synth_alpha_bact"/>
    <property type="match status" value="1"/>
</dbReference>
<dbReference type="Gene3D" id="1.20.150.20">
    <property type="entry name" value="ATP synthase alpha/beta chain, C-terminal domain"/>
    <property type="match status" value="1"/>
</dbReference>